<dbReference type="Gene3D" id="2.60.34.10">
    <property type="entry name" value="Substrate Binding Domain Of DNAk, Chain A, domain 1"/>
    <property type="match status" value="1"/>
</dbReference>
<dbReference type="InterPro" id="IPR052196">
    <property type="entry name" value="Bact_Kbp"/>
</dbReference>
<feature type="region of interest" description="Disordered" evidence="3">
    <location>
        <begin position="198"/>
        <end position="252"/>
    </location>
</feature>
<feature type="domain" description="LysM" evidence="5">
    <location>
        <begin position="311"/>
        <end position="358"/>
    </location>
</feature>
<dbReference type="CDD" id="cd00118">
    <property type="entry name" value="LysM"/>
    <property type="match status" value="1"/>
</dbReference>
<dbReference type="GO" id="GO:0005524">
    <property type="term" value="F:ATP binding"/>
    <property type="evidence" value="ECO:0007669"/>
    <property type="project" value="UniProtKB-KW"/>
</dbReference>
<dbReference type="PANTHER" id="PTHR34700:SF4">
    <property type="entry name" value="PHAGE-LIKE ELEMENT PBSX PROTEIN XKDP"/>
    <property type="match status" value="1"/>
</dbReference>
<dbReference type="InterPro" id="IPR018392">
    <property type="entry name" value="LysM"/>
</dbReference>
<feature type="compositionally biased region" description="Basic and acidic residues" evidence="3">
    <location>
        <begin position="210"/>
        <end position="226"/>
    </location>
</feature>
<dbReference type="Pfam" id="PF00012">
    <property type="entry name" value="HSP70"/>
    <property type="match status" value="1"/>
</dbReference>
<dbReference type="InterPro" id="IPR013126">
    <property type="entry name" value="Hsp_70_fam"/>
</dbReference>
<dbReference type="EMBL" id="CP042817">
    <property type="protein sequence ID" value="QEJ98458.1"/>
    <property type="molecule type" value="Genomic_DNA"/>
</dbReference>
<keyword evidence="4" id="KW-0472">Membrane</keyword>
<dbReference type="PANTHER" id="PTHR34700">
    <property type="entry name" value="POTASSIUM BINDING PROTEIN KBP"/>
    <property type="match status" value="1"/>
</dbReference>
<evidence type="ECO:0000256" key="3">
    <source>
        <dbReference type="SAM" id="MobiDB-lite"/>
    </source>
</evidence>
<evidence type="ECO:0000313" key="9">
    <source>
        <dbReference type="Proteomes" id="UP000323594"/>
    </source>
</evidence>
<organism evidence="6 8">
    <name type="scientific">Treponema phagedenis</name>
    <dbReference type="NCBI Taxonomy" id="162"/>
    <lineage>
        <taxon>Bacteria</taxon>
        <taxon>Pseudomonadati</taxon>
        <taxon>Spirochaetota</taxon>
        <taxon>Spirochaetia</taxon>
        <taxon>Spirochaetales</taxon>
        <taxon>Treponemataceae</taxon>
        <taxon>Treponema</taxon>
    </lineage>
</organism>
<dbReference type="SUPFAM" id="SSF54106">
    <property type="entry name" value="LysM domain"/>
    <property type="match status" value="1"/>
</dbReference>
<keyword evidence="4" id="KW-0812">Transmembrane</keyword>
<dbReference type="OrthoDB" id="359020at2"/>
<evidence type="ECO:0000256" key="1">
    <source>
        <dbReference type="ARBA" id="ARBA00022741"/>
    </source>
</evidence>
<dbReference type="InterPro" id="IPR029047">
    <property type="entry name" value="HSP70_peptide-bd_sf"/>
</dbReference>
<keyword evidence="8" id="KW-1185">Reference proteome</keyword>
<evidence type="ECO:0000313" key="6">
    <source>
        <dbReference type="EMBL" id="CEM60657.1"/>
    </source>
</evidence>
<dbReference type="AlphaFoldDB" id="A0A0B7GT10"/>
<accession>A0A0B7GT10</accession>
<dbReference type="GO" id="GO:0140662">
    <property type="term" value="F:ATP-dependent protein folding chaperone"/>
    <property type="evidence" value="ECO:0007669"/>
    <property type="project" value="InterPro"/>
</dbReference>
<gene>
    <name evidence="7" type="ORF">FUT82_10925</name>
    <name evidence="6" type="ORF">TPHV1_10325</name>
</gene>
<reference evidence="8" key="1">
    <citation type="submission" date="2015-01" db="EMBL/GenBank/DDBJ databases">
        <authorList>
            <person name="Manzoor Shahid"/>
            <person name="Zubair Saima"/>
        </authorList>
    </citation>
    <scope>NUCLEOTIDE SEQUENCE [LARGE SCALE GENOMIC DNA]</scope>
    <source>
        <strain evidence="8">V1</strain>
    </source>
</reference>
<evidence type="ECO:0000259" key="5">
    <source>
        <dbReference type="PROSITE" id="PS51782"/>
    </source>
</evidence>
<dbReference type="PROSITE" id="PS51782">
    <property type="entry name" value="LYSM"/>
    <property type="match status" value="1"/>
</dbReference>
<dbReference type="SMART" id="SM00257">
    <property type="entry name" value="LysM"/>
    <property type="match status" value="1"/>
</dbReference>
<evidence type="ECO:0000256" key="2">
    <source>
        <dbReference type="ARBA" id="ARBA00022840"/>
    </source>
</evidence>
<dbReference type="EMBL" id="CDNC01000001">
    <property type="protein sequence ID" value="CEM60657.1"/>
    <property type="molecule type" value="Genomic_DNA"/>
</dbReference>
<dbReference type="Proteomes" id="UP000042527">
    <property type="component" value="Unassembled WGS sequence"/>
</dbReference>
<feature type="transmembrane region" description="Helical" evidence="4">
    <location>
        <begin position="168"/>
        <end position="191"/>
    </location>
</feature>
<dbReference type="SUPFAM" id="SSF100920">
    <property type="entry name" value="Heat shock protein 70kD (HSP70), peptide-binding domain"/>
    <property type="match status" value="1"/>
</dbReference>
<dbReference type="Pfam" id="PF01476">
    <property type="entry name" value="LysM"/>
    <property type="match status" value="1"/>
</dbReference>
<evidence type="ECO:0000313" key="7">
    <source>
        <dbReference type="EMBL" id="QEJ98458.1"/>
    </source>
</evidence>
<name>A0A0B7GT10_TREPH</name>
<dbReference type="RefSeq" id="WP_002701217.1">
    <property type="nucleotide sequence ID" value="NZ_CDNC01000001.1"/>
</dbReference>
<reference evidence="7 9" key="3">
    <citation type="submission" date="2019-08" db="EMBL/GenBank/DDBJ databases">
        <authorList>
            <person name="Kuhnert P."/>
        </authorList>
    </citation>
    <scope>NUCLEOTIDE SEQUENCE [LARGE SCALE GENOMIC DNA]</scope>
    <source>
        <strain evidence="7 9">B36.5</strain>
    </source>
</reference>
<protein>
    <submittedName>
        <fullName evidence="7">Hsp70 family protein</fullName>
    </submittedName>
    <submittedName>
        <fullName evidence="6">LysM domain protein</fullName>
    </submittedName>
</protein>
<keyword evidence="4" id="KW-1133">Transmembrane helix</keyword>
<feature type="compositionally biased region" description="Basic and acidic residues" evidence="3">
    <location>
        <begin position="234"/>
        <end position="252"/>
    </location>
</feature>
<sequence>MASKIGIKLADGRFFPIMDENSLSSEELELTTVRDNQTSVQINLFKKQDVAEPEYIGSLIVEDIKAKPAGDPTIELKLSLDEDKNLSAEAIDVDSGTRQGLKVSLETLDSNAFDIPDFDLSPVNDNIDFGSDPSFDNLAFSAAQESEQKKEKEYKQDHKYEEKEKRGLPLWLLIILVLLGIAILVLAILLLTRSIGRSSKEQDSPAPVEKTIDKKDTEQIESERTQGKTTEPPKPAESEIKATESVQVEKEPDVVQIETKQDEVQKPVQETVQKPAEEPVQKLAQVQETVEKPIADKKETRPEPVTPGAAVRHKIKWGDTLWDLSDTYYKNPWLYKKIARHNKIKNPDLIISGRYIEIPPK</sequence>
<evidence type="ECO:0000313" key="8">
    <source>
        <dbReference type="Proteomes" id="UP000042527"/>
    </source>
</evidence>
<keyword evidence="1" id="KW-0547">Nucleotide-binding</keyword>
<proteinExistence type="predicted"/>
<dbReference type="GeneID" id="57753726"/>
<keyword evidence="2" id="KW-0067">ATP-binding</keyword>
<evidence type="ECO:0000256" key="4">
    <source>
        <dbReference type="SAM" id="Phobius"/>
    </source>
</evidence>
<dbReference type="Proteomes" id="UP000323594">
    <property type="component" value="Chromosome"/>
</dbReference>
<dbReference type="Gene3D" id="3.10.350.10">
    <property type="entry name" value="LysM domain"/>
    <property type="match status" value="1"/>
</dbReference>
<reference evidence="6" key="2">
    <citation type="submission" date="2015-01" db="EMBL/GenBank/DDBJ databases">
        <authorList>
            <person name="Xiang T."/>
            <person name="Song Y."/>
            <person name="Huang L."/>
            <person name="Wang B."/>
            <person name="Wu P."/>
        </authorList>
    </citation>
    <scope>NUCLEOTIDE SEQUENCE [LARGE SCALE GENOMIC DNA]</scope>
    <source>
        <strain evidence="6">V1</strain>
    </source>
</reference>
<dbReference type="InterPro" id="IPR036779">
    <property type="entry name" value="LysM_dom_sf"/>
</dbReference>